<sequence>MRGEFKEDVRREYFEWLYDYVCAGKFSTDNSFRKLLEHLHELEFTYSIPRDRNRAEDGKNMHFRFIIAHEYEYEDISEDILDVLDAPCSVLEMLIALSIRCEETIMDDPDVGDRTAQWFWNMINNLGLGGMIDSRFDCDKVDRIISRLLSRSYAPDGTGGLFTIKNCKYDLRDVEIWVQLCWYLDTIT</sequence>
<dbReference type="EMBL" id="BK015347">
    <property type="protein sequence ID" value="DAE02586.1"/>
    <property type="molecule type" value="Genomic_DNA"/>
</dbReference>
<reference evidence="1" key="1">
    <citation type="journal article" date="2021" name="Proc. Natl. Acad. Sci. U.S.A.">
        <title>A Catalog of Tens of Thousands of Viruses from Human Metagenomes Reveals Hidden Associations with Chronic Diseases.</title>
        <authorList>
            <person name="Tisza M.J."/>
            <person name="Buck C.B."/>
        </authorList>
    </citation>
    <scope>NUCLEOTIDE SEQUENCE</scope>
    <source>
        <strain evidence="1">CtmYS12</strain>
    </source>
</reference>
<protein>
    <submittedName>
        <fullName evidence="1">Uncharacterized protein</fullName>
    </submittedName>
</protein>
<accession>A0A8S5P6G5</accession>
<evidence type="ECO:0000313" key="1">
    <source>
        <dbReference type="EMBL" id="DAE02586.1"/>
    </source>
</evidence>
<name>A0A8S5P6G5_9CAUD</name>
<proteinExistence type="predicted"/>
<organism evidence="1">
    <name type="scientific">Siphoviridae sp. ctmYS12</name>
    <dbReference type="NCBI Taxonomy" id="2825652"/>
    <lineage>
        <taxon>Viruses</taxon>
        <taxon>Duplodnaviria</taxon>
        <taxon>Heunggongvirae</taxon>
        <taxon>Uroviricota</taxon>
        <taxon>Caudoviricetes</taxon>
    </lineage>
</organism>